<evidence type="ECO:0000256" key="4">
    <source>
        <dbReference type="ARBA" id="ARBA00022729"/>
    </source>
</evidence>
<keyword evidence="10" id="KW-1133">Transmembrane helix</keyword>
<dbReference type="GO" id="GO:0098552">
    <property type="term" value="C:side of membrane"/>
    <property type="evidence" value="ECO:0007669"/>
    <property type="project" value="UniProtKB-KW"/>
</dbReference>
<dbReference type="InParanoid" id="G3VGK6"/>
<comment type="subcellular location">
    <subcellularLocation>
        <location evidence="1">Cell membrane</location>
        <topology evidence="1">Lipid-anchor</topology>
        <topology evidence="1">GPI-anchor</topology>
    </subcellularLocation>
</comment>
<name>G3VGK6_SARHA</name>
<dbReference type="GO" id="GO:0005886">
    <property type="term" value="C:plasma membrane"/>
    <property type="evidence" value="ECO:0007669"/>
    <property type="project" value="UniProtKB-SubCell"/>
</dbReference>
<dbReference type="AlphaFoldDB" id="G3VGK6"/>
<sequence>MTIQHAQRPRAPLEVPSPGGEGRGGVEDKGTGRRRRTCSQSWRSIMQPQPASIMVLLCSLLSLLLTLAGTQALQCYSFEHSFHGPFDLSSIRMSIVDCVEGQEACLEAVTSLSTGYRNSITLVKKGCSYGPGSGEMMSGGDSLPPDFTLVRRCHDDLCNRQIENHESVPNLSPAPNPPELSGIECWACVSSTPEGCELHNSHKVKCHGGQSVCFQGHGFLALENFSSPVYMRTCHEPACTFTGAATHWSDNYLKGTCCKGDLCNNISNVPKTQSSNPAPSGVARLPSGAPRLPAVPLLLAIPFLFLV</sequence>
<dbReference type="Gene3D" id="2.10.60.10">
    <property type="entry name" value="CD59"/>
    <property type="match status" value="2"/>
</dbReference>
<evidence type="ECO:0000313" key="12">
    <source>
        <dbReference type="Ensembl" id="ENSSHAP00000002310.2"/>
    </source>
</evidence>
<keyword evidence="4" id="KW-0732">Signal</keyword>
<dbReference type="Pfam" id="PF00021">
    <property type="entry name" value="UPAR_LY6"/>
    <property type="match status" value="2"/>
</dbReference>
<keyword evidence="2" id="KW-1003">Cell membrane</keyword>
<protein>
    <recommendedName>
        <fullName evidence="8">Ly6/PLAUR domain-containing protein 5</fullName>
    </recommendedName>
</protein>
<evidence type="ECO:0000256" key="3">
    <source>
        <dbReference type="ARBA" id="ARBA00022622"/>
    </source>
</evidence>
<keyword evidence="7" id="KW-0449">Lipoprotein</keyword>
<dbReference type="eggNOG" id="ENOG502SVAB">
    <property type="taxonomic scope" value="Eukaryota"/>
</dbReference>
<proteinExistence type="predicted"/>
<feature type="domain" description="UPAR/Ly6" evidence="11">
    <location>
        <begin position="92"/>
        <end position="160"/>
    </location>
</feature>
<evidence type="ECO:0000256" key="2">
    <source>
        <dbReference type="ARBA" id="ARBA00022475"/>
    </source>
</evidence>
<keyword evidence="6" id="KW-0325">Glycoprotein</keyword>
<gene>
    <name evidence="12" type="primary">LYPD5</name>
</gene>
<dbReference type="HOGENOM" id="CLU_102584_0_0_1"/>
<evidence type="ECO:0000256" key="5">
    <source>
        <dbReference type="ARBA" id="ARBA00023136"/>
    </source>
</evidence>
<feature type="transmembrane region" description="Helical" evidence="10">
    <location>
        <begin position="53"/>
        <end position="73"/>
    </location>
</feature>
<dbReference type="FunCoup" id="G3VGK6">
    <property type="interactions" value="83"/>
</dbReference>
<keyword evidence="10" id="KW-0812">Transmembrane</keyword>
<evidence type="ECO:0000256" key="6">
    <source>
        <dbReference type="ARBA" id="ARBA00023180"/>
    </source>
</evidence>
<feature type="region of interest" description="Disordered" evidence="9">
    <location>
        <begin position="1"/>
        <end position="37"/>
    </location>
</feature>
<reference evidence="12" key="3">
    <citation type="submission" date="2025-09" db="UniProtKB">
        <authorList>
            <consortium name="Ensembl"/>
        </authorList>
    </citation>
    <scope>IDENTIFICATION</scope>
</reference>
<dbReference type="InterPro" id="IPR016054">
    <property type="entry name" value="LY6_UPA_recep-like"/>
</dbReference>
<accession>G3VGK6</accession>
<dbReference type="Ensembl" id="ENSSHAT00000002334.2">
    <property type="protein sequence ID" value="ENSSHAP00000002310.2"/>
    <property type="gene ID" value="ENSSHAG00000002048.2"/>
</dbReference>
<evidence type="ECO:0000256" key="10">
    <source>
        <dbReference type="SAM" id="Phobius"/>
    </source>
</evidence>
<dbReference type="InterPro" id="IPR045860">
    <property type="entry name" value="Snake_toxin-like_sf"/>
</dbReference>
<dbReference type="GeneTree" id="ENSGT00940000153599"/>
<evidence type="ECO:0000256" key="9">
    <source>
        <dbReference type="SAM" id="MobiDB-lite"/>
    </source>
</evidence>
<dbReference type="FunFam" id="2.10.60.10:FF:000020">
    <property type="entry name" value="LY6/PLAUR domain containing 5"/>
    <property type="match status" value="1"/>
</dbReference>
<evidence type="ECO:0000313" key="13">
    <source>
        <dbReference type="Proteomes" id="UP000007648"/>
    </source>
</evidence>
<reference evidence="12 13" key="1">
    <citation type="journal article" date="2011" name="Proc. Natl. Acad. Sci. U.S.A.">
        <title>Genetic diversity and population structure of the endangered marsupial Sarcophilus harrisii (Tasmanian devil).</title>
        <authorList>
            <person name="Miller W."/>
            <person name="Hayes V.M."/>
            <person name="Ratan A."/>
            <person name="Petersen D.C."/>
            <person name="Wittekindt N.E."/>
            <person name="Miller J."/>
            <person name="Walenz B."/>
            <person name="Knight J."/>
            <person name="Qi J."/>
            <person name="Zhao F."/>
            <person name="Wang Q."/>
            <person name="Bedoya-Reina O.C."/>
            <person name="Katiyar N."/>
            <person name="Tomsho L.P."/>
            <person name="Kasson L.M."/>
            <person name="Hardie R.A."/>
            <person name="Woodbridge P."/>
            <person name="Tindall E.A."/>
            <person name="Bertelsen M.F."/>
            <person name="Dixon D."/>
            <person name="Pyecroft S."/>
            <person name="Helgen K.M."/>
            <person name="Lesk A.M."/>
            <person name="Pringle T.H."/>
            <person name="Patterson N."/>
            <person name="Zhang Y."/>
            <person name="Kreiss A."/>
            <person name="Woods G.M."/>
            <person name="Jones M.E."/>
            <person name="Schuster S.C."/>
        </authorList>
    </citation>
    <scope>NUCLEOTIDE SEQUENCE [LARGE SCALE GENOMIC DNA]</scope>
</reference>
<evidence type="ECO:0000256" key="7">
    <source>
        <dbReference type="ARBA" id="ARBA00023288"/>
    </source>
</evidence>
<organism evidence="12 13">
    <name type="scientific">Sarcophilus harrisii</name>
    <name type="common">Tasmanian devil</name>
    <name type="synonym">Sarcophilus laniarius</name>
    <dbReference type="NCBI Taxonomy" id="9305"/>
    <lineage>
        <taxon>Eukaryota</taxon>
        <taxon>Metazoa</taxon>
        <taxon>Chordata</taxon>
        <taxon>Craniata</taxon>
        <taxon>Vertebrata</taxon>
        <taxon>Euteleostomi</taxon>
        <taxon>Mammalia</taxon>
        <taxon>Metatheria</taxon>
        <taxon>Dasyuromorphia</taxon>
        <taxon>Dasyuridae</taxon>
        <taxon>Sarcophilus</taxon>
    </lineage>
</organism>
<evidence type="ECO:0000259" key="11">
    <source>
        <dbReference type="Pfam" id="PF00021"/>
    </source>
</evidence>
<dbReference type="CDD" id="cd23565">
    <property type="entry name" value="TFP_LU_ECD_LYPD5_rpt1"/>
    <property type="match status" value="1"/>
</dbReference>
<evidence type="ECO:0000256" key="1">
    <source>
        <dbReference type="ARBA" id="ARBA00004609"/>
    </source>
</evidence>
<reference evidence="12" key="2">
    <citation type="submission" date="2025-08" db="UniProtKB">
        <authorList>
            <consortium name="Ensembl"/>
        </authorList>
    </citation>
    <scope>IDENTIFICATION</scope>
</reference>
<dbReference type="PANTHER" id="PTHR10624:SF9">
    <property type="entry name" value="LY6_PLAUR DOMAIN-CONTAINING PROTEIN 5"/>
    <property type="match status" value="1"/>
</dbReference>
<dbReference type="Proteomes" id="UP000007648">
    <property type="component" value="Unassembled WGS sequence"/>
</dbReference>
<feature type="domain" description="UPAR/Ly6" evidence="11">
    <location>
        <begin position="182"/>
        <end position="265"/>
    </location>
</feature>
<keyword evidence="3" id="KW-0336">GPI-anchor</keyword>
<dbReference type="PANTHER" id="PTHR10624">
    <property type="entry name" value="UROKINASE PLASMINOGEN ACTIVATOR SURFACE RECEPTOR-RELATED"/>
    <property type="match status" value="1"/>
</dbReference>
<dbReference type="STRING" id="9305.ENSSHAP00000002310"/>
<keyword evidence="13" id="KW-1185">Reference proteome</keyword>
<keyword evidence="5 10" id="KW-0472">Membrane</keyword>
<evidence type="ECO:0000256" key="8">
    <source>
        <dbReference type="ARBA" id="ARBA00067857"/>
    </source>
</evidence>
<dbReference type="SUPFAM" id="SSF57302">
    <property type="entry name" value="Snake toxin-like"/>
    <property type="match status" value="2"/>
</dbReference>